<evidence type="ECO:0000256" key="1">
    <source>
        <dbReference type="SAM" id="MobiDB-lite"/>
    </source>
</evidence>
<dbReference type="AlphaFoldDB" id="A0A8S3VAF6"/>
<feature type="region of interest" description="Disordered" evidence="1">
    <location>
        <begin position="1"/>
        <end position="118"/>
    </location>
</feature>
<dbReference type="OrthoDB" id="206053at2759"/>
<dbReference type="Gene3D" id="3.40.50.720">
    <property type="entry name" value="NAD(P)-binding Rossmann-like Domain"/>
    <property type="match status" value="1"/>
</dbReference>
<proteinExistence type="predicted"/>
<comment type="caution">
    <text evidence="2">The sequence shown here is derived from an EMBL/GenBank/DDBJ whole genome shotgun (WGS) entry which is preliminary data.</text>
</comment>
<dbReference type="Proteomes" id="UP000683360">
    <property type="component" value="Unassembled WGS sequence"/>
</dbReference>
<gene>
    <name evidence="2" type="ORF">MEDL_63365</name>
</gene>
<organism evidence="2 3">
    <name type="scientific">Mytilus edulis</name>
    <name type="common">Blue mussel</name>
    <dbReference type="NCBI Taxonomy" id="6550"/>
    <lineage>
        <taxon>Eukaryota</taxon>
        <taxon>Metazoa</taxon>
        <taxon>Spiralia</taxon>
        <taxon>Lophotrochozoa</taxon>
        <taxon>Mollusca</taxon>
        <taxon>Bivalvia</taxon>
        <taxon>Autobranchia</taxon>
        <taxon>Pteriomorphia</taxon>
        <taxon>Mytilida</taxon>
        <taxon>Mytiloidea</taxon>
        <taxon>Mytilidae</taxon>
        <taxon>Mytilinae</taxon>
        <taxon>Mytilus</taxon>
    </lineage>
</organism>
<reference evidence="2" key="1">
    <citation type="submission" date="2021-03" db="EMBL/GenBank/DDBJ databases">
        <authorList>
            <person name="Bekaert M."/>
        </authorList>
    </citation>
    <scope>NUCLEOTIDE SEQUENCE</scope>
</reference>
<name>A0A8S3VAF6_MYTED</name>
<feature type="compositionally biased region" description="Basic and acidic residues" evidence="1">
    <location>
        <begin position="79"/>
        <end position="93"/>
    </location>
</feature>
<sequence>MRTHDTTSNQRMRTHDITSNQRMRTHDTKSNQRKRTHDTTSNQRMRTHDTTSNQKMRTHDITSNQKMRTHDITSNQRMRTHDTKSNQRMRTHDTTSNQRKRTHDNTSNQRMRTHDTTSNLRKRTQVIGYTCYIFSQDIDCTCLMTGNALAVVVRLQCAPPLVVATHTDEKTLKREGVCAASLPTTMAIVAGVLNTKHIKVSYNALKDFFPMMAMKPNPECDDCNCRKQQEEFKKREALKPKPVVVEEVDTAPLHDENPFGK</sequence>
<evidence type="ECO:0000313" key="2">
    <source>
        <dbReference type="EMBL" id="CAG2251752.1"/>
    </source>
</evidence>
<evidence type="ECO:0000313" key="3">
    <source>
        <dbReference type="Proteomes" id="UP000683360"/>
    </source>
</evidence>
<feature type="compositionally biased region" description="Polar residues" evidence="1">
    <location>
        <begin position="39"/>
        <end position="77"/>
    </location>
</feature>
<accession>A0A8S3VAF6</accession>
<dbReference type="EMBL" id="CAJPWZ010003097">
    <property type="protein sequence ID" value="CAG2251752.1"/>
    <property type="molecule type" value="Genomic_DNA"/>
</dbReference>
<feature type="compositionally biased region" description="Polar residues" evidence="1">
    <location>
        <begin position="1"/>
        <end position="22"/>
    </location>
</feature>
<protein>
    <submittedName>
        <fullName evidence="2">UBA5</fullName>
    </submittedName>
</protein>
<keyword evidence="3" id="KW-1185">Reference proteome</keyword>